<proteinExistence type="predicted"/>
<evidence type="ECO:0000313" key="2">
    <source>
        <dbReference type="Proteomes" id="UP000054498"/>
    </source>
</evidence>
<dbReference type="OrthoDB" id="2582433at2759"/>
<reference evidence="1 2" key="1">
    <citation type="journal article" date="2013" name="BMC Genomics">
        <title>Reconstruction of the lipid metabolism for the microalga Monoraphidium neglectum from its genome sequence reveals characteristics suitable for biofuel production.</title>
        <authorList>
            <person name="Bogen C."/>
            <person name="Al-Dilaimi A."/>
            <person name="Albersmeier A."/>
            <person name="Wichmann J."/>
            <person name="Grundmann M."/>
            <person name="Rupp O."/>
            <person name="Lauersen K.J."/>
            <person name="Blifernez-Klassen O."/>
            <person name="Kalinowski J."/>
            <person name="Goesmann A."/>
            <person name="Mussgnug J.H."/>
            <person name="Kruse O."/>
        </authorList>
    </citation>
    <scope>NUCLEOTIDE SEQUENCE [LARGE SCALE GENOMIC DNA]</scope>
    <source>
        <strain evidence="1 2">SAG 48.87</strain>
    </source>
</reference>
<name>A0A0D2J0L1_9CHLO</name>
<dbReference type="AlphaFoldDB" id="A0A0D2J0L1"/>
<protein>
    <submittedName>
        <fullName evidence="1">Uncharacterized protein</fullName>
    </submittedName>
</protein>
<dbReference type="EMBL" id="KK104658">
    <property type="protein sequence ID" value="KIY93587.1"/>
    <property type="molecule type" value="Genomic_DNA"/>
</dbReference>
<keyword evidence="2" id="KW-1185">Reference proteome</keyword>
<accession>A0A0D2J0L1</accession>
<sequence length="329" mass="35787">MLTRDVTLVQFAIGSAILSNTPTHHSHMAHSLDTLAAANYVPGNSYSYYNPLAAAAAPSTGGGGALPLAPLKAVAMDSGTWPMDGGGVATCREQVCQGTDDISWHAEAEVAHDLKQVIIKMRAQPNVTQVALTIQWDTQHDSPNQSTFCSVPYTQLTRRAYITTPDAVRERFLPLWRWLLIALRKANTTSEGADSVATGECFAGLWRYFQTHDWDFTWADPQVETVFAYELRVAAASTPNTCAARPEVGGPEPTPGELGALLDLFQHYLKTMCLTVPSDAAVIQASHHGLQALAGLVAQLKRGQSLQVWEHGVLMRERLIYLMEAAGCR</sequence>
<dbReference type="STRING" id="145388.A0A0D2J0L1"/>
<evidence type="ECO:0000313" key="1">
    <source>
        <dbReference type="EMBL" id="KIY93587.1"/>
    </source>
</evidence>
<dbReference type="Proteomes" id="UP000054498">
    <property type="component" value="Unassembled WGS sequence"/>
</dbReference>
<organism evidence="1 2">
    <name type="scientific">Monoraphidium neglectum</name>
    <dbReference type="NCBI Taxonomy" id="145388"/>
    <lineage>
        <taxon>Eukaryota</taxon>
        <taxon>Viridiplantae</taxon>
        <taxon>Chlorophyta</taxon>
        <taxon>core chlorophytes</taxon>
        <taxon>Chlorophyceae</taxon>
        <taxon>CS clade</taxon>
        <taxon>Sphaeropleales</taxon>
        <taxon>Selenastraceae</taxon>
        <taxon>Monoraphidium</taxon>
    </lineage>
</organism>
<dbReference type="RefSeq" id="XP_013892607.1">
    <property type="nucleotide sequence ID" value="XM_014037153.1"/>
</dbReference>
<dbReference type="GeneID" id="25731931"/>
<dbReference type="KEGG" id="mng:MNEG_14375"/>
<gene>
    <name evidence="1" type="ORF">MNEG_14375</name>
</gene>